<gene>
    <name evidence="2" type="ORF">DAT39_020362</name>
</gene>
<dbReference type="EMBL" id="QNUK01000748">
    <property type="protein sequence ID" value="KAF5889936.1"/>
    <property type="molecule type" value="Genomic_DNA"/>
</dbReference>
<organism evidence="2 3">
    <name type="scientific">Clarias magur</name>
    <name type="common">Asian catfish</name>
    <name type="synonym">Macropteronotus magur</name>
    <dbReference type="NCBI Taxonomy" id="1594786"/>
    <lineage>
        <taxon>Eukaryota</taxon>
        <taxon>Metazoa</taxon>
        <taxon>Chordata</taxon>
        <taxon>Craniata</taxon>
        <taxon>Vertebrata</taxon>
        <taxon>Euteleostomi</taxon>
        <taxon>Actinopterygii</taxon>
        <taxon>Neopterygii</taxon>
        <taxon>Teleostei</taxon>
        <taxon>Ostariophysi</taxon>
        <taxon>Siluriformes</taxon>
        <taxon>Clariidae</taxon>
        <taxon>Clarias</taxon>
    </lineage>
</organism>
<name>A0A8J4WSK6_CLAMG</name>
<evidence type="ECO:0000313" key="3">
    <source>
        <dbReference type="Proteomes" id="UP000727407"/>
    </source>
</evidence>
<comment type="caution">
    <text evidence="2">The sequence shown here is derived from an EMBL/GenBank/DDBJ whole genome shotgun (WGS) entry which is preliminary data.</text>
</comment>
<dbReference type="AlphaFoldDB" id="A0A8J4WSK6"/>
<evidence type="ECO:0000313" key="2">
    <source>
        <dbReference type="EMBL" id="KAF5889936.1"/>
    </source>
</evidence>
<feature type="region of interest" description="Disordered" evidence="1">
    <location>
        <begin position="17"/>
        <end position="57"/>
    </location>
</feature>
<feature type="compositionally biased region" description="Basic and acidic residues" evidence="1">
    <location>
        <begin position="26"/>
        <end position="44"/>
    </location>
</feature>
<keyword evidence="3" id="KW-1185">Reference proteome</keyword>
<evidence type="ECO:0000256" key="1">
    <source>
        <dbReference type="SAM" id="MobiDB-lite"/>
    </source>
</evidence>
<proteinExistence type="predicted"/>
<reference evidence="2" key="1">
    <citation type="submission" date="2020-07" db="EMBL/GenBank/DDBJ databases">
        <title>Clarias magur genome sequencing, assembly and annotation.</title>
        <authorList>
            <person name="Kushwaha B."/>
            <person name="Kumar R."/>
            <person name="Das P."/>
            <person name="Joshi C.G."/>
            <person name="Kumar D."/>
            <person name="Nagpure N.S."/>
            <person name="Pandey M."/>
            <person name="Agarwal S."/>
            <person name="Srivastava S."/>
            <person name="Singh M."/>
            <person name="Sahoo L."/>
            <person name="Jayasankar P."/>
            <person name="Meher P.K."/>
            <person name="Koringa P.G."/>
            <person name="Iquebal M.A."/>
            <person name="Das S.P."/>
            <person name="Bit A."/>
            <person name="Patnaik S."/>
            <person name="Patel N."/>
            <person name="Shah T.M."/>
            <person name="Hinsu A."/>
            <person name="Jena J.K."/>
        </authorList>
    </citation>
    <scope>NUCLEOTIDE SEQUENCE</scope>
    <source>
        <strain evidence="2">CIFAMagur01</strain>
        <tissue evidence="2">Testis</tissue>
    </source>
</reference>
<sequence length="76" mass="8784">MRGFSLCKHNQAWSHLVSKTDRRRKTISEKKRMEGRKERQRDEPLSSTLCDENKGMLGYRRDQETSAGLRCSLGAA</sequence>
<protein>
    <submittedName>
        <fullName evidence="2">Uncharacterized protein</fullName>
    </submittedName>
</protein>
<accession>A0A8J4WSK6</accession>
<dbReference type="Proteomes" id="UP000727407">
    <property type="component" value="Unassembled WGS sequence"/>
</dbReference>